<dbReference type="HOGENOM" id="CLU_2886458_0_0_1"/>
<accession>A0A0D0DGF5</accession>
<reference evidence="2" key="2">
    <citation type="submission" date="2015-01" db="EMBL/GenBank/DDBJ databases">
        <title>Evolutionary Origins and Diversification of the Mycorrhizal Mutualists.</title>
        <authorList>
            <consortium name="DOE Joint Genome Institute"/>
            <consortium name="Mycorrhizal Genomics Consortium"/>
            <person name="Kohler A."/>
            <person name="Kuo A."/>
            <person name="Nagy L.G."/>
            <person name="Floudas D."/>
            <person name="Copeland A."/>
            <person name="Barry K.W."/>
            <person name="Cichocki N."/>
            <person name="Veneault-Fourrey C."/>
            <person name="LaButti K."/>
            <person name="Lindquist E.A."/>
            <person name="Lipzen A."/>
            <person name="Lundell T."/>
            <person name="Morin E."/>
            <person name="Murat C."/>
            <person name="Riley R."/>
            <person name="Ohm R."/>
            <person name="Sun H."/>
            <person name="Tunlid A."/>
            <person name="Henrissat B."/>
            <person name="Grigoriev I.V."/>
            <person name="Hibbett D.S."/>
            <person name="Martin F."/>
        </authorList>
    </citation>
    <scope>NUCLEOTIDE SEQUENCE [LARGE SCALE GENOMIC DNA]</scope>
    <source>
        <strain evidence="2">Ve08.2h10</strain>
    </source>
</reference>
<proteinExistence type="predicted"/>
<protein>
    <submittedName>
        <fullName evidence="1">Uncharacterized protein</fullName>
    </submittedName>
</protein>
<dbReference type="AlphaFoldDB" id="A0A0D0DGF5"/>
<organism evidence="1 2">
    <name type="scientific">Paxillus rubicundulus Ve08.2h10</name>
    <dbReference type="NCBI Taxonomy" id="930991"/>
    <lineage>
        <taxon>Eukaryota</taxon>
        <taxon>Fungi</taxon>
        <taxon>Dikarya</taxon>
        <taxon>Basidiomycota</taxon>
        <taxon>Agaricomycotina</taxon>
        <taxon>Agaricomycetes</taxon>
        <taxon>Agaricomycetidae</taxon>
        <taxon>Boletales</taxon>
        <taxon>Paxilineae</taxon>
        <taxon>Paxillaceae</taxon>
        <taxon>Paxillus</taxon>
    </lineage>
</organism>
<evidence type="ECO:0000313" key="2">
    <source>
        <dbReference type="Proteomes" id="UP000054538"/>
    </source>
</evidence>
<name>A0A0D0DGF5_9AGAM</name>
<dbReference type="InParanoid" id="A0A0D0DGF5"/>
<dbReference type="EMBL" id="KN827205">
    <property type="protein sequence ID" value="KIK76970.1"/>
    <property type="molecule type" value="Genomic_DNA"/>
</dbReference>
<evidence type="ECO:0000313" key="1">
    <source>
        <dbReference type="EMBL" id="KIK76970.1"/>
    </source>
</evidence>
<gene>
    <name evidence="1" type="ORF">PAXRUDRAFT_17818</name>
</gene>
<keyword evidence="2" id="KW-1185">Reference proteome</keyword>
<reference evidence="1 2" key="1">
    <citation type="submission" date="2014-04" db="EMBL/GenBank/DDBJ databases">
        <authorList>
            <consortium name="DOE Joint Genome Institute"/>
            <person name="Kuo A."/>
            <person name="Kohler A."/>
            <person name="Jargeat P."/>
            <person name="Nagy L.G."/>
            <person name="Floudas D."/>
            <person name="Copeland A."/>
            <person name="Barry K.W."/>
            <person name="Cichocki N."/>
            <person name="Veneault-Fourrey C."/>
            <person name="LaButti K."/>
            <person name="Lindquist E.A."/>
            <person name="Lipzen A."/>
            <person name="Lundell T."/>
            <person name="Morin E."/>
            <person name="Murat C."/>
            <person name="Sun H."/>
            <person name="Tunlid A."/>
            <person name="Henrissat B."/>
            <person name="Grigoriev I.V."/>
            <person name="Hibbett D.S."/>
            <person name="Martin F."/>
            <person name="Nordberg H.P."/>
            <person name="Cantor M.N."/>
            <person name="Hua S.X."/>
        </authorList>
    </citation>
    <scope>NUCLEOTIDE SEQUENCE [LARGE SCALE GENOMIC DNA]</scope>
    <source>
        <strain evidence="1 2">Ve08.2h10</strain>
    </source>
</reference>
<sequence length="63" mass="6769">MNISIVIQTILDTAMDILDQGTPVLYACSAAQQLIPGLFPLHHSHACPSTLVDTQGTTYETVL</sequence>
<dbReference type="Proteomes" id="UP000054538">
    <property type="component" value="Unassembled WGS sequence"/>
</dbReference>